<dbReference type="OrthoDB" id="9797931at2"/>
<dbReference type="RefSeq" id="WP_121649185.1">
    <property type="nucleotide sequence ID" value="NZ_RCUX01000009.1"/>
</dbReference>
<comment type="cofactor">
    <cofactor evidence="1 5">
        <name>Zn(2+)</name>
        <dbReference type="ChEBI" id="CHEBI:29105"/>
    </cofactor>
</comment>
<dbReference type="AlphaFoldDB" id="A0A3L7A3Z9"/>
<keyword evidence="2 5" id="KW-0479">Metal-binding</keyword>
<dbReference type="InterPro" id="IPR002328">
    <property type="entry name" value="ADH_Zn_CS"/>
</dbReference>
<keyword evidence="3 5" id="KW-0862">Zinc</keyword>
<keyword evidence="4" id="KW-0560">Oxidoreductase</keyword>
<dbReference type="InterPro" id="IPR020843">
    <property type="entry name" value="ER"/>
</dbReference>
<gene>
    <name evidence="7" type="ORF">D9V32_12150</name>
</gene>
<dbReference type="Proteomes" id="UP000272503">
    <property type="component" value="Unassembled WGS sequence"/>
</dbReference>
<dbReference type="PANTHER" id="PTHR43401:SF2">
    <property type="entry name" value="L-THREONINE 3-DEHYDROGENASE"/>
    <property type="match status" value="1"/>
</dbReference>
<dbReference type="InterPro" id="IPR036291">
    <property type="entry name" value="NAD(P)-bd_dom_sf"/>
</dbReference>
<dbReference type="EMBL" id="RCUX01000009">
    <property type="protein sequence ID" value="RLP74785.1"/>
    <property type="molecule type" value="Genomic_DNA"/>
</dbReference>
<dbReference type="PANTHER" id="PTHR43401">
    <property type="entry name" value="L-THREONINE 3-DEHYDROGENASE"/>
    <property type="match status" value="1"/>
</dbReference>
<feature type="domain" description="Enoyl reductase (ER)" evidence="6">
    <location>
        <begin position="14"/>
        <end position="342"/>
    </location>
</feature>
<comment type="caution">
    <text evidence="7">The sequence shown here is derived from an EMBL/GenBank/DDBJ whole genome shotgun (WGS) entry which is preliminary data.</text>
</comment>
<evidence type="ECO:0000256" key="1">
    <source>
        <dbReference type="ARBA" id="ARBA00001947"/>
    </source>
</evidence>
<keyword evidence="8" id="KW-1185">Reference proteome</keyword>
<evidence type="ECO:0000256" key="4">
    <source>
        <dbReference type="ARBA" id="ARBA00023002"/>
    </source>
</evidence>
<dbReference type="Gene3D" id="3.90.180.10">
    <property type="entry name" value="Medium-chain alcohol dehydrogenases, catalytic domain"/>
    <property type="match status" value="1"/>
</dbReference>
<evidence type="ECO:0000256" key="2">
    <source>
        <dbReference type="ARBA" id="ARBA00022723"/>
    </source>
</evidence>
<dbReference type="Pfam" id="PF00107">
    <property type="entry name" value="ADH_zinc_N"/>
    <property type="match status" value="1"/>
</dbReference>
<dbReference type="SMART" id="SM00829">
    <property type="entry name" value="PKS_ER"/>
    <property type="match status" value="1"/>
</dbReference>
<reference evidence="7 8" key="1">
    <citation type="submission" date="2018-10" db="EMBL/GenBank/DDBJ databases">
        <authorList>
            <person name="Li J."/>
        </authorList>
    </citation>
    <scope>NUCLEOTIDE SEQUENCE [LARGE SCALE GENOMIC DNA]</scope>
    <source>
        <strain evidence="7 8">IF 016277</strain>
    </source>
</reference>
<evidence type="ECO:0000313" key="7">
    <source>
        <dbReference type="EMBL" id="RLP74785.1"/>
    </source>
</evidence>
<dbReference type="Gene3D" id="3.40.50.720">
    <property type="entry name" value="NAD(P)-binding Rossmann-like Domain"/>
    <property type="match status" value="1"/>
</dbReference>
<dbReference type="InterPro" id="IPR050129">
    <property type="entry name" value="Zn_alcohol_dh"/>
</dbReference>
<dbReference type="InterPro" id="IPR011032">
    <property type="entry name" value="GroES-like_sf"/>
</dbReference>
<evidence type="ECO:0000259" key="6">
    <source>
        <dbReference type="SMART" id="SM00829"/>
    </source>
</evidence>
<protein>
    <submittedName>
        <fullName evidence="7">Alcohol dehydrogenase</fullName>
    </submittedName>
</protein>
<dbReference type="InterPro" id="IPR013154">
    <property type="entry name" value="ADH-like_N"/>
</dbReference>
<comment type="similarity">
    <text evidence="5">Belongs to the zinc-containing alcohol dehydrogenase family.</text>
</comment>
<evidence type="ECO:0000256" key="3">
    <source>
        <dbReference type="ARBA" id="ARBA00022833"/>
    </source>
</evidence>
<evidence type="ECO:0000256" key="5">
    <source>
        <dbReference type="RuleBase" id="RU361277"/>
    </source>
</evidence>
<dbReference type="SUPFAM" id="SSF51735">
    <property type="entry name" value="NAD(P)-binding Rossmann-fold domains"/>
    <property type="match status" value="1"/>
</dbReference>
<dbReference type="PROSITE" id="PS00059">
    <property type="entry name" value="ADH_ZINC"/>
    <property type="match status" value="1"/>
</dbReference>
<proteinExistence type="inferred from homology"/>
<dbReference type="SUPFAM" id="SSF50129">
    <property type="entry name" value="GroES-like"/>
    <property type="match status" value="1"/>
</dbReference>
<organism evidence="7 8">
    <name type="scientific">Mycetocola tolaasinivorans</name>
    <dbReference type="NCBI Taxonomy" id="76635"/>
    <lineage>
        <taxon>Bacteria</taxon>
        <taxon>Bacillati</taxon>
        <taxon>Actinomycetota</taxon>
        <taxon>Actinomycetes</taxon>
        <taxon>Micrococcales</taxon>
        <taxon>Microbacteriaceae</taxon>
        <taxon>Mycetocola</taxon>
    </lineage>
</organism>
<dbReference type="Pfam" id="PF08240">
    <property type="entry name" value="ADH_N"/>
    <property type="match status" value="1"/>
</dbReference>
<dbReference type="InterPro" id="IPR013149">
    <property type="entry name" value="ADH-like_C"/>
</dbReference>
<accession>A0A3L7A3Z9</accession>
<dbReference type="GO" id="GO:0016491">
    <property type="term" value="F:oxidoreductase activity"/>
    <property type="evidence" value="ECO:0007669"/>
    <property type="project" value="UniProtKB-KW"/>
</dbReference>
<evidence type="ECO:0000313" key="8">
    <source>
        <dbReference type="Proteomes" id="UP000272503"/>
    </source>
</evidence>
<dbReference type="GO" id="GO:0008270">
    <property type="term" value="F:zinc ion binding"/>
    <property type="evidence" value="ECO:0007669"/>
    <property type="project" value="InterPro"/>
</dbReference>
<sequence>MSISESTRRRVKVSAVDTLEIVVEAVPEVLENEALVSLLVSGVCGSDTHALRGHHPVMKPPYYPGHEVVGIVEAVGSAVTGIKVGDRVTPEPTLPCGECKMCRTGRENICNNLGFFGCGFREGGMADLFTVPADRLHIVPAGMTDKQAAIIEPLATPVHAVRLAGDLTGKTVAVLGGGTIGLLVLAAAKFHGARAVVMTDMLEQKREHALKAGADAVFDAASPTLVADIHEFFGETADVVFDCVSIQPTIDSAFALTGKGGTVVVVGVPQRPVTVPLPAMQDMQVKLQGAATYLAEDYAEAIEIIAAGGVDEDIIITNTFPLERAADAFAASLTGLEVKVLITP</sequence>
<name>A0A3L7A3Z9_9MICO</name>